<accession>A0A1J7J565</accession>
<reference evidence="2 3" key="1">
    <citation type="submission" date="2016-10" db="EMBL/GenBank/DDBJ databases">
        <title>Draft genome sequence of Coniochaeta ligniaria NRRL30616, a lignocellulolytic fungus for bioabatement of inhibitors in plant biomass hydrolysates.</title>
        <authorList>
            <consortium name="DOE Joint Genome Institute"/>
            <person name="Jimenez D.J."/>
            <person name="Hector R.E."/>
            <person name="Riley R."/>
            <person name="Sun H."/>
            <person name="Grigoriev I.V."/>
            <person name="Van Elsas J.D."/>
            <person name="Nichols N.N."/>
        </authorList>
    </citation>
    <scope>NUCLEOTIDE SEQUENCE [LARGE SCALE GENOMIC DNA]</scope>
    <source>
        <strain evidence="2 3">NRRL 30616</strain>
    </source>
</reference>
<protein>
    <submittedName>
        <fullName evidence="2">Uncharacterized protein</fullName>
    </submittedName>
</protein>
<gene>
    <name evidence="2" type="ORF">CONLIGDRAFT_685906</name>
</gene>
<evidence type="ECO:0000313" key="2">
    <source>
        <dbReference type="EMBL" id="OIW24284.1"/>
    </source>
</evidence>
<name>A0A1J7J565_9PEZI</name>
<proteinExistence type="predicted"/>
<feature type="region of interest" description="Disordered" evidence="1">
    <location>
        <begin position="1"/>
        <end position="42"/>
    </location>
</feature>
<dbReference type="OrthoDB" id="2193432at2759"/>
<dbReference type="Proteomes" id="UP000182658">
    <property type="component" value="Unassembled WGS sequence"/>
</dbReference>
<sequence length="113" mass="12556">MVLDAQMSSIPSTGRPVDNTKHKCSSGRPPWWPAAAQDPGQHYATRQPNKLQAAANGQDKIKWASEMKPKYTRALLTMESSRANQAFWTGRHGIAAVVLLTIQRAVCLQTIKW</sequence>
<dbReference type="AlphaFoldDB" id="A0A1J7J565"/>
<keyword evidence="3" id="KW-1185">Reference proteome</keyword>
<dbReference type="InParanoid" id="A0A1J7J565"/>
<organism evidence="2 3">
    <name type="scientific">Coniochaeta ligniaria NRRL 30616</name>
    <dbReference type="NCBI Taxonomy" id="1408157"/>
    <lineage>
        <taxon>Eukaryota</taxon>
        <taxon>Fungi</taxon>
        <taxon>Dikarya</taxon>
        <taxon>Ascomycota</taxon>
        <taxon>Pezizomycotina</taxon>
        <taxon>Sordariomycetes</taxon>
        <taxon>Sordariomycetidae</taxon>
        <taxon>Coniochaetales</taxon>
        <taxon>Coniochaetaceae</taxon>
        <taxon>Coniochaeta</taxon>
    </lineage>
</organism>
<evidence type="ECO:0000256" key="1">
    <source>
        <dbReference type="SAM" id="MobiDB-lite"/>
    </source>
</evidence>
<dbReference type="EMBL" id="KV875104">
    <property type="protein sequence ID" value="OIW24284.1"/>
    <property type="molecule type" value="Genomic_DNA"/>
</dbReference>
<feature type="compositionally biased region" description="Polar residues" evidence="1">
    <location>
        <begin position="1"/>
        <end position="12"/>
    </location>
</feature>
<evidence type="ECO:0000313" key="3">
    <source>
        <dbReference type="Proteomes" id="UP000182658"/>
    </source>
</evidence>